<reference evidence="2" key="1">
    <citation type="submission" date="2018-05" db="EMBL/GenBank/DDBJ databases">
        <title>Leptospira yasudae sp. nov. and Leptospira stimsonii sp. nov., two pathogenic species of the genus Leptospira isolated from environmental sources.</title>
        <authorList>
            <person name="Casanovas-Massana A."/>
            <person name="Hamond C."/>
            <person name="Santos L.A."/>
            <person name="Hacker K.P."/>
            <person name="Balassiano I."/>
            <person name="Medeiros M.A."/>
            <person name="Reis M.G."/>
            <person name="Ko A.I."/>
            <person name="Wunder E.A."/>
        </authorList>
    </citation>
    <scope>NUCLEOTIDE SEQUENCE [LARGE SCALE GENOMIC DNA]</scope>
    <source>
        <strain evidence="2">B21</strain>
    </source>
</reference>
<accession>A0ABX9M477</accession>
<dbReference type="Gene3D" id="3.10.129.10">
    <property type="entry name" value="Hotdog Thioesterase"/>
    <property type="match status" value="1"/>
</dbReference>
<comment type="caution">
    <text evidence="1">The sequence shown here is derived from an EMBL/GenBank/DDBJ whole genome shotgun (WGS) entry which is preliminary data.</text>
</comment>
<dbReference type="CDD" id="cd00586">
    <property type="entry name" value="4HBT"/>
    <property type="match status" value="1"/>
</dbReference>
<evidence type="ECO:0000313" key="1">
    <source>
        <dbReference type="EMBL" id="RHX80145.1"/>
    </source>
</evidence>
<sequence>MIQSHTKTHQFETSFAKQQCDANGSLNIENAQKLLNEARKEALKQAGFDSSQTSTAHIEPLVLWSESDYRGTIQFPDSILIQTEFRMITNARYRILQRLIRKSDRKVVCNSNSFCILFDSDRKRPWKQSVSLRAV</sequence>
<gene>
    <name evidence="1" type="ORF">DLM77_09820</name>
</gene>
<dbReference type="InterPro" id="IPR029069">
    <property type="entry name" value="HotDog_dom_sf"/>
</dbReference>
<organism evidence="1 2">
    <name type="scientific">Leptospira yasudae</name>
    <dbReference type="NCBI Taxonomy" id="2202201"/>
    <lineage>
        <taxon>Bacteria</taxon>
        <taxon>Pseudomonadati</taxon>
        <taxon>Spirochaetota</taxon>
        <taxon>Spirochaetia</taxon>
        <taxon>Leptospirales</taxon>
        <taxon>Leptospiraceae</taxon>
        <taxon>Leptospira</taxon>
    </lineage>
</organism>
<dbReference type="Pfam" id="PF13279">
    <property type="entry name" value="4HBT_2"/>
    <property type="match status" value="1"/>
</dbReference>
<dbReference type="Proteomes" id="UP000285569">
    <property type="component" value="Unassembled WGS sequence"/>
</dbReference>
<proteinExistence type="predicted"/>
<evidence type="ECO:0000313" key="2">
    <source>
        <dbReference type="Proteomes" id="UP000285569"/>
    </source>
</evidence>
<dbReference type="RefSeq" id="WP_118955873.1">
    <property type="nucleotide sequence ID" value="NZ_QHCR01000004.1"/>
</dbReference>
<dbReference type="EMBL" id="QHCR01000004">
    <property type="protein sequence ID" value="RHX80145.1"/>
    <property type="molecule type" value="Genomic_DNA"/>
</dbReference>
<dbReference type="SUPFAM" id="SSF54637">
    <property type="entry name" value="Thioesterase/thiol ester dehydrase-isomerase"/>
    <property type="match status" value="1"/>
</dbReference>
<reference evidence="1 2" key="2">
    <citation type="journal article" date="2020" name="Int. J. Syst. Evol. Microbiol.">
        <title>Leptospira yasudae sp. nov. and Leptospira stimsonii sp. nov., two new species of the pathogenic group isolated from environmental sources.</title>
        <authorList>
            <person name="Casanovas-Massana A."/>
            <person name="Hamond C."/>
            <person name="Santos L.A."/>
            <person name="de Oliveira D."/>
            <person name="Hacker K.P."/>
            <person name="Balassiano I."/>
            <person name="Costa F."/>
            <person name="Medeiros M.A."/>
            <person name="Reis M.G."/>
            <person name="Ko A.I."/>
            <person name="Wunder E.A."/>
        </authorList>
    </citation>
    <scope>NUCLEOTIDE SEQUENCE [LARGE SCALE GENOMIC DNA]</scope>
    <source>
        <strain evidence="1 2">B21</strain>
    </source>
</reference>
<name>A0ABX9M477_9LEPT</name>
<keyword evidence="2" id="KW-1185">Reference proteome</keyword>
<protein>
    <submittedName>
        <fullName evidence="1">Thioesterase</fullName>
    </submittedName>
</protein>